<protein>
    <recommendedName>
        <fullName evidence="2">Transposase</fullName>
    </recommendedName>
</protein>
<dbReference type="NCBIfam" id="TIGR01784">
    <property type="entry name" value="T_den_put_tspse"/>
    <property type="match status" value="1"/>
</dbReference>
<evidence type="ECO:0008006" key="2">
    <source>
        <dbReference type="Google" id="ProtNLM"/>
    </source>
</evidence>
<dbReference type="Pfam" id="PF12784">
    <property type="entry name" value="PDDEXK_2"/>
    <property type="match status" value="1"/>
</dbReference>
<proteinExistence type="predicted"/>
<accession>A0A806KL53</accession>
<organism evidence="1">
    <name type="scientific">uncultured bacterium contig00051</name>
    <dbReference type="NCBI Taxonomy" id="1181535"/>
    <lineage>
        <taxon>Bacteria</taxon>
        <taxon>environmental samples</taxon>
    </lineage>
</organism>
<sequence>MKERFISPLQDFAFAEIFGNQRNIENTKGFLKTLLDIPEDDYGQLTVVSPVLGRLSRKGKSGVVDLKLSAKSGAVIHIEMQVEKRKNMRSRITYYLSRLIGD</sequence>
<dbReference type="EMBL" id="JQ844278">
    <property type="protein sequence ID" value="AGS54154.1"/>
    <property type="molecule type" value="Genomic_DNA"/>
</dbReference>
<name>A0A806KL53_9BACT</name>
<evidence type="ECO:0000313" key="1">
    <source>
        <dbReference type="EMBL" id="AGS54154.1"/>
    </source>
</evidence>
<reference evidence="1" key="1">
    <citation type="submission" date="2012-03" db="EMBL/GenBank/DDBJ databases">
        <title>Functional metagenomics reveals considerable lignocellulase gene clusters in the gut microbiome of a wood-feeding higher termite.</title>
        <authorList>
            <person name="Liu N."/>
        </authorList>
    </citation>
    <scope>NUCLEOTIDE SEQUENCE</scope>
</reference>
<dbReference type="InterPro" id="IPR010106">
    <property type="entry name" value="RpnA"/>
</dbReference>
<dbReference type="AlphaFoldDB" id="A0A806KL53"/>